<feature type="transmembrane region" description="Helical" evidence="7">
    <location>
        <begin position="333"/>
        <end position="351"/>
    </location>
</feature>
<dbReference type="Proteomes" id="UP000032141">
    <property type="component" value="Chromosome C9"/>
</dbReference>
<evidence type="ECO:0000313" key="9">
    <source>
        <dbReference type="Proteomes" id="UP000032141"/>
    </source>
</evidence>
<dbReference type="InterPro" id="IPR037185">
    <property type="entry name" value="EmrE-like"/>
</dbReference>
<dbReference type="Gramene" id="Bo9g083190.1">
    <property type="protein sequence ID" value="Bo9g083190.1"/>
    <property type="gene ID" value="Bo9g083190"/>
</dbReference>
<dbReference type="EnsemblPlants" id="Bo9g083190.1">
    <property type="protein sequence ID" value="Bo9g083190.1"/>
    <property type="gene ID" value="Bo9g083190"/>
</dbReference>
<dbReference type="AlphaFoldDB" id="A0A0D3E8L1"/>
<feature type="transmembrane region" description="Helical" evidence="7">
    <location>
        <begin position="77"/>
        <end position="99"/>
    </location>
</feature>
<comment type="similarity">
    <text evidence="2 7">Belongs to the purine permeases (TC 2.A.7.14) family.</text>
</comment>
<evidence type="ECO:0000256" key="5">
    <source>
        <dbReference type="ARBA" id="ARBA00022989"/>
    </source>
</evidence>
<feature type="transmembrane region" description="Helical" evidence="7">
    <location>
        <begin position="196"/>
        <end position="215"/>
    </location>
</feature>
<evidence type="ECO:0000256" key="6">
    <source>
        <dbReference type="ARBA" id="ARBA00023136"/>
    </source>
</evidence>
<dbReference type="STRING" id="109376.A0A0D3E8L1"/>
<feature type="transmembrane region" description="Helical" evidence="7">
    <location>
        <begin position="236"/>
        <end position="258"/>
    </location>
</feature>
<keyword evidence="3 7" id="KW-0813">Transport</keyword>
<dbReference type="GeneID" id="106313621"/>
<dbReference type="PANTHER" id="PTHR31376">
    <property type="entry name" value="OS09G0467300 PROTEIN-RELATED"/>
    <property type="match status" value="1"/>
</dbReference>
<dbReference type="OrthoDB" id="1099126at2759"/>
<feature type="transmembrane region" description="Helical" evidence="7">
    <location>
        <begin position="166"/>
        <end position="184"/>
    </location>
</feature>
<protein>
    <recommendedName>
        <fullName evidence="7">Probable purine permease</fullName>
    </recommendedName>
</protein>
<proteinExistence type="inferred from homology"/>
<dbReference type="Pfam" id="PF16913">
    <property type="entry name" value="PUNUT"/>
    <property type="match status" value="1"/>
</dbReference>
<comment type="subcellular location">
    <subcellularLocation>
        <location evidence="1 7">Membrane</location>
        <topology evidence="1 7">Multi-pass membrane protein</topology>
    </subcellularLocation>
</comment>
<dbReference type="InterPro" id="IPR030182">
    <property type="entry name" value="PUP_plant"/>
</dbReference>
<evidence type="ECO:0000256" key="1">
    <source>
        <dbReference type="ARBA" id="ARBA00004141"/>
    </source>
</evidence>
<evidence type="ECO:0000256" key="4">
    <source>
        <dbReference type="ARBA" id="ARBA00022692"/>
    </source>
</evidence>
<dbReference type="OMA" id="WWIFVSI"/>
<name>A0A0D3E8L1_BRAOL</name>
<reference evidence="8 9" key="1">
    <citation type="journal article" date="2014" name="Genome Biol.">
        <title>Transcriptome and methylome profiling reveals relics of genome dominance in the mesopolyploid Brassica oleracea.</title>
        <authorList>
            <person name="Parkin I.A."/>
            <person name="Koh C."/>
            <person name="Tang H."/>
            <person name="Robinson S.J."/>
            <person name="Kagale S."/>
            <person name="Clarke W.E."/>
            <person name="Town C.D."/>
            <person name="Nixon J."/>
            <person name="Krishnakumar V."/>
            <person name="Bidwell S.L."/>
            <person name="Denoeud F."/>
            <person name="Belcram H."/>
            <person name="Links M.G."/>
            <person name="Just J."/>
            <person name="Clarke C."/>
            <person name="Bender T."/>
            <person name="Huebert T."/>
            <person name="Mason A.S."/>
            <person name="Pires J.C."/>
            <person name="Barker G."/>
            <person name="Moore J."/>
            <person name="Walley P.G."/>
            <person name="Manoli S."/>
            <person name="Batley J."/>
            <person name="Edwards D."/>
            <person name="Nelson M.N."/>
            <person name="Wang X."/>
            <person name="Paterson A.H."/>
            <person name="King G."/>
            <person name="Bancroft I."/>
            <person name="Chalhoub B."/>
            <person name="Sharpe A.G."/>
        </authorList>
    </citation>
    <scope>NUCLEOTIDE SEQUENCE</scope>
    <source>
        <strain evidence="8 9">cv. TO1000</strain>
    </source>
</reference>
<feature type="transmembrane region" description="Helical" evidence="7">
    <location>
        <begin position="278"/>
        <end position="303"/>
    </location>
</feature>
<feature type="transmembrane region" description="Helical" evidence="7">
    <location>
        <begin position="310"/>
        <end position="327"/>
    </location>
</feature>
<dbReference type="SUPFAM" id="SSF103481">
    <property type="entry name" value="Multidrug resistance efflux transporter EmrE"/>
    <property type="match status" value="1"/>
</dbReference>
<feature type="transmembrane region" description="Helical" evidence="7">
    <location>
        <begin position="138"/>
        <end position="159"/>
    </location>
</feature>
<keyword evidence="5 7" id="KW-1133">Transmembrane helix</keyword>
<feature type="transmembrane region" description="Helical" evidence="7">
    <location>
        <begin position="111"/>
        <end position="132"/>
    </location>
</feature>
<dbReference type="RefSeq" id="XP_013606945.1">
    <property type="nucleotide sequence ID" value="XM_013751491.1"/>
</dbReference>
<dbReference type="GO" id="GO:0015211">
    <property type="term" value="F:purine nucleoside transmembrane transporter activity"/>
    <property type="evidence" value="ECO:0007669"/>
    <property type="project" value="UniProtKB-UniRule"/>
</dbReference>
<dbReference type="GO" id="GO:0005345">
    <property type="term" value="F:purine nucleobase transmembrane transporter activity"/>
    <property type="evidence" value="ECO:0007669"/>
    <property type="project" value="UniProtKB-UniRule"/>
</dbReference>
<evidence type="ECO:0000256" key="2">
    <source>
        <dbReference type="ARBA" id="ARBA00006213"/>
    </source>
</evidence>
<dbReference type="PANTHER" id="PTHR31376:SF58">
    <property type="entry name" value="PURINE PERMEASE 12-RELATED"/>
    <property type="match status" value="1"/>
</dbReference>
<feature type="transmembrane region" description="Helical" evidence="7">
    <location>
        <begin position="43"/>
        <end position="65"/>
    </location>
</feature>
<evidence type="ECO:0000313" key="8">
    <source>
        <dbReference type="EnsemblPlants" id="Bo9g083190.1"/>
    </source>
</evidence>
<sequence>MIHPSVNSPLNIDEEESFLLKEEDEASSEEVLPQIMHLKRSQWWIFVFISIFFLISAQAVAVLLGRFYYDQGGNSKWISTLVQTVGFPILYLPLCLLPASPRTSYCSFKTLVWIYLSLGLAIGLDNLLYSYGLLLLSASAYSLICGTQLIFNAVFSYLINSEKITFWTVMSIFFLTVSALVIALDDDSNSPSGGSKWIYVIGCLLTLLASLIYSLQLSLMQFSFEKIIKKETFAMVLEMQIYTSLVASCVSVIGLFASGEWKMLRMEMEEFHKGHVSYVLTLVGTSVSWQLGSVSAVALIFLVSSLFSNLIGTLSLIVTPLAALVVFDDKLTVAKIAAIIFAIPGVAFYMYKNYLDGLIVERARESLAD</sequence>
<accession>A0A0D3E8L1</accession>
<organism evidence="8 9">
    <name type="scientific">Brassica oleracea var. oleracea</name>
    <dbReference type="NCBI Taxonomy" id="109376"/>
    <lineage>
        <taxon>Eukaryota</taxon>
        <taxon>Viridiplantae</taxon>
        <taxon>Streptophyta</taxon>
        <taxon>Embryophyta</taxon>
        <taxon>Tracheophyta</taxon>
        <taxon>Spermatophyta</taxon>
        <taxon>Magnoliopsida</taxon>
        <taxon>eudicotyledons</taxon>
        <taxon>Gunneridae</taxon>
        <taxon>Pentapetalae</taxon>
        <taxon>rosids</taxon>
        <taxon>malvids</taxon>
        <taxon>Brassicales</taxon>
        <taxon>Brassicaceae</taxon>
        <taxon>Brassiceae</taxon>
        <taxon>Brassica</taxon>
    </lineage>
</organism>
<dbReference type="HOGENOM" id="CLU_043459_2_1_1"/>
<evidence type="ECO:0000256" key="7">
    <source>
        <dbReference type="RuleBase" id="RU368015"/>
    </source>
</evidence>
<keyword evidence="9" id="KW-1185">Reference proteome</keyword>
<keyword evidence="6 7" id="KW-0472">Membrane</keyword>
<dbReference type="GO" id="GO:0016020">
    <property type="term" value="C:membrane"/>
    <property type="evidence" value="ECO:0007669"/>
    <property type="project" value="UniProtKB-SubCell"/>
</dbReference>
<evidence type="ECO:0000256" key="3">
    <source>
        <dbReference type="ARBA" id="ARBA00022448"/>
    </source>
</evidence>
<dbReference type="eggNOG" id="ENOG502QRUH">
    <property type="taxonomic scope" value="Eukaryota"/>
</dbReference>
<keyword evidence="4 7" id="KW-0812">Transmembrane</keyword>
<dbReference type="KEGG" id="boe:106313621"/>
<reference evidence="8" key="2">
    <citation type="submission" date="2015-03" db="UniProtKB">
        <authorList>
            <consortium name="EnsemblPlants"/>
        </authorList>
    </citation>
    <scope>IDENTIFICATION</scope>
</reference>